<dbReference type="HOGENOM" id="CLU_219842_0_0_6"/>
<dbReference type="Proteomes" id="UP000008851">
    <property type="component" value="Chromosome"/>
</dbReference>
<reference evidence="1 2" key="1">
    <citation type="journal article" date="2011" name="J. Bacteriol.">
        <title>Two new complete genome sequences offer insight into host and tissue specificity of plant pathogenic Xanthomonas spp.</title>
        <authorList>
            <person name="Bogdanove A.J."/>
            <person name="Koebnik R."/>
            <person name="Lu H."/>
            <person name="Furutani A."/>
            <person name="Angiuoli S.V."/>
            <person name="Patil P.B."/>
            <person name="Van Sluys M.A."/>
            <person name="Ryan R.P."/>
            <person name="Meyer D.F."/>
            <person name="Han S.W."/>
            <person name="Aparna G."/>
            <person name="Rajaram M."/>
            <person name="Delcher A.L."/>
            <person name="Phillippy A.M."/>
            <person name="Puiu D."/>
            <person name="Schatz M.C."/>
            <person name="Shumway M."/>
            <person name="Sommer D.D."/>
            <person name="Trapnell C."/>
            <person name="Benahmed F."/>
            <person name="Dimitrov G."/>
            <person name="Madupu R."/>
            <person name="Radune D."/>
            <person name="Sullivan S."/>
            <person name="Jha G."/>
            <person name="Ishihara H."/>
            <person name="Lee S.W."/>
            <person name="Pandey A."/>
            <person name="Sharma V."/>
            <person name="Sriariyanun M."/>
            <person name="Szurek B."/>
            <person name="Vera-Cruz C.M."/>
            <person name="Dorman K.S."/>
            <person name="Ronald P.C."/>
            <person name="Verdier V."/>
            <person name="Dow J.M."/>
            <person name="Sonti R.V."/>
            <person name="Tsuge S."/>
            <person name="Brendel V.P."/>
            <person name="Rabinowicz P.D."/>
            <person name="Leach J.E."/>
            <person name="White F.F."/>
            <person name="Salzberg S.L."/>
        </authorList>
    </citation>
    <scope>NUCLEOTIDE SEQUENCE [LARGE SCALE GENOMIC DNA]</scope>
    <source>
        <strain evidence="1 2">BLS256</strain>
    </source>
</reference>
<proteinExistence type="predicted"/>
<protein>
    <submittedName>
        <fullName evidence="1">Uncharacterized protein</fullName>
    </submittedName>
</protein>
<organism evidence="1 2">
    <name type="scientific">Xanthomonas oryzae pv. oryzicola (strain BLS256)</name>
    <dbReference type="NCBI Taxonomy" id="383407"/>
    <lineage>
        <taxon>Bacteria</taxon>
        <taxon>Pseudomonadati</taxon>
        <taxon>Pseudomonadota</taxon>
        <taxon>Gammaproteobacteria</taxon>
        <taxon>Lysobacterales</taxon>
        <taxon>Lysobacteraceae</taxon>
        <taxon>Xanthomonas</taxon>
    </lineage>
</organism>
<dbReference type="KEGG" id="xor:XOC_0867"/>
<dbReference type="EMBL" id="CP003057">
    <property type="protein sequence ID" value="AEQ95073.1"/>
    <property type="molecule type" value="Genomic_DNA"/>
</dbReference>
<sequence>MKIPEEVRVMKTAKAILLLVSSKILKMFGPRKVAYIYTQ</sequence>
<evidence type="ECO:0000313" key="1">
    <source>
        <dbReference type="EMBL" id="AEQ95073.1"/>
    </source>
</evidence>
<dbReference type="AlphaFoldDB" id="G7TDT4"/>
<name>G7TDT4_XANOB</name>
<gene>
    <name evidence="1" type="ORF">XOC_0867</name>
</gene>
<evidence type="ECO:0000313" key="2">
    <source>
        <dbReference type="Proteomes" id="UP000008851"/>
    </source>
</evidence>
<accession>G7TDT4</accession>